<feature type="region of interest" description="Disordered" evidence="1">
    <location>
        <begin position="31"/>
        <end position="98"/>
    </location>
</feature>
<organism evidence="2 3">
    <name type="scientific">Lithospermum erythrorhizon</name>
    <name type="common">Purple gromwell</name>
    <name type="synonym">Lithospermum officinale var. erythrorhizon</name>
    <dbReference type="NCBI Taxonomy" id="34254"/>
    <lineage>
        <taxon>Eukaryota</taxon>
        <taxon>Viridiplantae</taxon>
        <taxon>Streptophyta</taxon>
        <taxon>Embryophyta</taxon>
        <taxon>Tracheophyta</taxon>
        <taxon>Spermatophyta</taxon>
        <taxon>Magnoliopsida</taxon>
        <taxon>eudicotyledons</taxon>
        <taxon>Gunneridae</taxon>
        <taxon>Pentapetalae</taxon>
        <taxon>asterids</taxon>
        <taxon>lamiids</taxon>
        <taxon>Boraginales</taxon>
        <taxon>Boraginaceae</taxon>
        <taxon>Boraginoideae</taxon>
        <taxon>Lithospermeae</taxon>
        <taxon>Lithospermum</taxon>
    </lineage>
</organism>
<accession>A0AAV3R7B8</accession>
<evidence type="ECO:0000313" key="2">
    <source>
        <dbReference type="EMBL" id="GAA0172282.1"/>
    </source>
</evidence>
<name>A0AAV3R7B8_LITER</name>
<comment type="caution">
    <text evidence="2">The sequence shown here is derived from an EMBL/GenBank/DDBJ whole genome shotgun (WGS) entry which is preliminary data.</text>
</comment>
<dbReference type="EMBL" id="BAABME010041353">
    <property type="protein sequence ID" value="GAA0172282.1"/>
    <property type="molecule type" value="Genomic_DNA"/>
</dbReference>
<dbReference type="AlphaFoldDB" id="A0AAV3R7B8"/>
<protein>
    <submittedName>
        <fullName evidence="2">Uncharacterized protein</fullName>
    </submittedName>
</protein>
<sequence length="131" mass="14876">MQSPIIMNSYKSLTNLQQLLPFPSVPPYVGCNLNNRERPSNGRAKGKGKETGKGMGMRMGKPKENVWSVDNQTPKKPLKLKDKNKNSGNQRFRNSTKQSNLNIDFVSGPFLLEVQTFLQTRVIPIIYFLHL</sequence>
<evidence type="ECO:0000256" key="1">
    <source>
        <dbReference type="SAM" id="MobiDB-lite"/>
    </source>
</evidence>
<dbReference type="Proteomes" id="UP001454036">
    <property type="component" value="Unassembled WGS sequence"/>
</dbReference>
<gene>
    <name evidence="2" type="ORF">LIER_43923</name>
</gene>
<keyword evidence="3" id="KW-1185">Reference proteome</keyword>
<feature type="compositionally biased region" description="Polar residues" evidence="1">
    <location>
        <begin position="87"/>
        <end position="98"/>
    </location>
</feature>
<proteinExistence type="predicted"/>
<reference evidence="2 3" key="1">
    <citation type="submission" date="2024-01" db="EMBL/GenBank/DDBJ databases">
        <title>The complete chloroplast genome sequence of Lithospermum erythrorhizon: insights into the phylogenetic relationship among Boraginaceae species and the maternal lineages of purple gromwells.</title>
        <authorList>
            <person name="Okada T."/>
            <person name="Watanabe K."/>
        </authorList>
    </citation>
    <scope>NUCLEOTIDE SEQUENCE [LARGE SCALE GENOMIC DNA]</scope>
</reference>
<evidence type="ECO:0000313" key="3">
    <source>
        <dbReference type="Proteomes" id="UP001454036"/>
    </source>
</evidence>